<gene>
    <name evidence="1" type="ORF">S01H1_27727</name>
</gene>
<sequence length="96" mass="11441">SLGRMSDPDMMSYRYIQRRGVDSALLRSQQARLTVAGTVFRGRIDIFGCSHRAVERRVKELYITPDDVQTQPMIFFNIRLAPMLKRWYTFHKFRNR</sequence>
<evidence type="ECO:0000313" key="1">
    <source>
        <dbReference type="EMBL" id="GAF92064.1"/>
    </source>
</evidence>
<protein>
    <submittedName>
        <fullName evidence="1">Uncharacterized protein</fullName>
    </submittedName>
</protein>
<name>X0TFT9_9ZZZZ</name>
<dbReference type="AlphaFoldDB" id="X0TFT9"/>
<proteinExistence type="predicted"/>
<organism evidence="1">
    <name type="scientific">marine sediment metagenome</name>
    <dbReference type="NCBI Taxonomy" id="412755"/>
    <lineage>
        <taxon>unclassified sequences</taxon>
        <taxon>metagenomes</taxon>
        <taxon>ecological metagenomes</taxon>
    </lineage>
</organism>
<feature type="non-terminal residue" evidence="1">
    <location>
        <position position="1"/>
    </location>
</feature>
<comment type="caution">
    <text evidence="1">The sequence shown here is derived from an EMBL/GenBank/DDBJ whole genome shotgun (WGS) entry which is preliminary data.</text>
</comment>
<accession>X0TFT9</accession>
<reference evidence="1" key="1">
    <citation type="journal article" date="2014" name="Front. Microbiol.">
        <title>High frequency of phylogenetically diverse reductive dehalogenase-homologous genes in deep subseafloor sedimentary metagenomes.</title>
        <authorList>
            <person name="Kawai M."/>
            <person name="Futagami T."/>
            <person name="Toyoda A."/>
            <person name="Takaki Y."/>
            <person name="Nishi S."/>
            <person name="Hori S."/>
            <person name="Arai W."/>
            <person name="Tsubouchi T."/>
            <person name="Morono Y."/>
            <person name="Uchiyama I."/>
            <person name="Ito T."/>
            <person name="Fujiyama A."/>
            <person name="Inagaki F."/>
            <person name="Takami H."/>
        </authorList>
    </citation>
    <scope>NUCLEOTIDE SEQUENCE</scope>
    <source>
        <strain evidence="1">Expedition CK06-06</strain>
    </source>
</reference>
<dbReference type="EMBL" id="BARS01016906">
    <property type="protein sequence ID" value="GAF92064.1"/>
    <property type="molecule type" value="Genomic_DNA"/>
</dbReference>